<dbReference type="PRINTS" id="PR01050">
    <property type="entry name" value="PYRUVTKNASE"/>
</dbReference>
<evidence type="ECO:0000256" key="2">
    <source>
        <dbReference type="ARBA" id="ARBA00004997"/>
    </source>
</evidence>
<reference evidence="16 17" key="1">
    <citation type="submission" date="2019-11" db="EMBL/GenBank/DDBJ databases">
        <title>Complete genome sequence of Spiroplasma tabanidicola TAUS-1 (DSM 22603).</title>
        <authorList>
            <person name="Huang C.-T."/>
            <person name="Lin Y.-C."/>
            <person name="Kuo C.-H."/>
        </authorList>
    </citation>
    <scope>NUCLEOTIDE SEQUENCE [LARGE SCALE GENOMIC DNA]</scope>
    <source>
        <strain evidence="16 17">TAUS-1</strain>
    </source>
</reference>
<dbReference type="OrthoDB" id="9812123at2"/>
<keyword evidence="6" id="KW-0479">Metal-binding</keyword>
<evidence type="ECO:0000313" key="17">
    <source>
        <dbReference type="Proteomes" id="UP000424468"/>
    </source>
</evidence>
<evidence type="ECO:0000313" key="16">
    <source>
        <dbReference type="EMBL" id="QGS51650.1"/>
    </source>
</evidence>
<keyword evidence="7" id="KW-0547">Nucleotide-binding</keyword>
<evidence type="ECO:0000259" key="15">
    <source>
        <dbReference type="Pfam" id="PF00224"/>
    </source>
</evidence>
<comment type="pathway">
    <text evidence="2 14">Carbohydrate degradation; glycolysis; pyruvate from D-glyceraldehyde 3-phosphate: step 5/5.</text>
</comment>
<evidence type="ECO:0000256" key="6">
    <source>
        <dbReference type="ARBA" id="ARBA00022723"/>
    </source>
</evidence>
<evidence type="ECO:0000256" key="8">
    <source>
        <dbReference type="ARBA" id="ARBA00022777"/>
    </source>
</evidence>
<dbReference type="Gene3D" id="3.40.1380.20">
    <property type="entry name" value="Pyruvate kinase, C-terminal domain"/>
    <property type="match status" value="1"/>
</dbReference>
<keyword evidence="9" id="KW-0067">ATP-binding</keyword>
<keyword evidence="12 16" id="KW-0670">Pyruvate</keyword>
<proteinExistence type="inferred from homology"/>
<evidence type="ECO:0000256" key="7">
    <source>
        <dbReference type="ARBA" id="ARBA00022741"/>
    </source>
</evidence>
<dbReference type="EMBL" id="CP046276">
    <property type="protein sequence ID" value="QGS51650.1"/>
    <property type="molecule type" value="Genomic_DNA"/>
</dbReference>
<dbReference type="InterPro" id="IPR040442">
    <property type="entry name" value="Pyrv_kinase-like_dom_sf"/>
</dbReference>
<keyword evidence="11 14" id="KW-0324">Glycolysis</keyword>
<dbReference type="InterPro" id="IPR015793">
    <property type="entry name" value="Pyrv_Knase_brl"/>
</dbReference>
<evidence type="ECO:0000256" key="10">
    <source>
        <dbReference type="ARBA" id="ARBA00022842"/>
    </source>
</evidence>
<evidence type="ECO:0000256" key="14">
    <source>
        <dbReference type="RuleBase" id="RU000504"/>
    </source>
</evidence>
<dbReference type="SUPFAM" id="SSF51621">
    <property type="entry name" value="Phosphoenolpyruvate/pyruvate domain"/>
    <property type="match status" value="1"/>
</dbReference>
<keyword evidence="8 14" id="KW-0418">Kinase</keyword>
<evidence type="ECO:0000256" key="1">
    <source>
        <dbReference type="ARBA" id="ARBA00001958"/>
    </source>
</evidence>
<dbReference type="Pfam" id="PF00224">
    <property type="entry name" value="PK"/>
    <property type="match status" value="1"/>
</dbReference>
<dbReference type="SUPFAM" id="SSF52935">
    <property type="entry name" value="PK C-terminal domain-like"/>
    <property type="match status" value="1"/>
</dbReference>
<dbReference type="GO" id="GO:0000287">
    <property type="term" value="F:magnesium ion binding"/>
    <property type="evidence" value="ECO:0007669"/>
    <property type="project" value="UniProtKB-UniRule"/>
</dbReference>
<evidence type="ECO:0000256" key="3">
    <source>
        <dbReference type="ARBA" id="ARBA00008663"/>
    </source>
</evidence>
<dbReference type="GO" id="GO:0004743">
    <property type="term" value="F:pyruvate kinase activity"/>
    <property type="evidence" value="ECO:0007669"/>
    <property type="project" value="UniProtKB-UniRule"/>
</dbReference>
<evidence type="ECO:0000256" key="9">
    <source>
        <dbReference type="ARBA" id="ARBA00022840"/>
    </source>
</evidence>
<name>A0A6I6C670_9MOLU</name>
<dbReference type="Proteomes" id="UP000424468">
    <property type="component" value="Chromosome"/>
</dbReference>
<keyword evidence="17" id="KW-1185">Reference proteome</keyword>
<dbReference type="GO" id="GO:0030955">
    <property type="term" value="F:potassium ion binding"/>
    <property type="evidence" value="ECO:0007669"/>
    <property type="project" value="UniProtKB-UniRule"/>
</dbReference>
<keyword evidence="5 14" id="KW-0808">Transferase</keyword>
<dbReference type="InterPro" id="IPR001697">
    <property type="entry name" value="Pyr_Knase"/>
</dbReference>
<dbReference type="UniPathway" id="UPA00109">
    <property type="reaction ID" value="UER00188"/>
</dbReference>
<dbReference type="RefSeq" id="WP_156005829.1">
    <property type="nucleotide sequence ID" value="NZ_CP046276.1"/>
</dbReference>
<dbReference type="GO" id="GO:0005524">
    <property type="term" value="F:ATP binding"/>
    <property type="evidence" value="ECO:0007669"/>
    <property type="project" value="UniProtKB-KW"/>
</dbReference>
<comment type="cofactor">
    <cofactor evidence="1">
        <name>K(+)</name>
        <dbReference type="ChEBI" id="CHEBI:29103"/>
    </cofactor>
</comment>
<sequence length="480" mass="54188">MKTYNLKDKVKRTKIITTLGPSVHSKGAINELYENGMTTIRLNFSHADFQEHGERINWLKELREEINKPISILLDTKGPEIRVGKMKDGKQEIKAGTDLTVYTDPESFALRECGPTELQMSYDMSQDVKVGDVVLIDDGKLTTHVTSVDKDKKIVMCKAFNRHIVKTNKRVNLPGVDFTLPFLAEKDYNDIKFGIRQGVDYIAASFVNSADNVAEIRKILKEENAEHVQIISKIESQIGIDNIDSIIDASDGIMIARGDLGLEIPYYEVPFQEKRIIRKCREKGKLVVVATQMLESMTDNPQPTRAEVTDVYYATELGADATMLSGESANGDYPFITTETMATINKRAEIEFYTKLYYEKQLENARKSTSGQRADIANQLAKNTMDGKYEFAVVASRTGELLKTISKFRPNVTILGVSAEPKLWTAFGVWHSIFMNRVDDFDKFLNDEKAIINIAKSWGAKIGEKILFVRNENIKELVIV</sequence>
<evidence type="ECO:0000256" key="12">
    <source>
        <dbReference type="ARBA" id="ARBA00023317"/>
    </source>
</evidence>
<dbReference type="Gene3D" id="3.20.20.60">
    <property type="entry name" value="Phosphoenolpyruvate-binding domains"/>
    <property type="match status" value="1"/>
</dbReference>
<evidence type="ECO:0000256" key="5">
    <source>
        <dbReference type="ARBA" id="ARBA00022679"/>
    </source>
</evidence>
<dbReference type="InterPro" id="IPR036918">
    <property type="entry name" value="Pyrv_Knase_C_sf"/>
</dbReference>
<dbReference type="Gene3D" id="2.40.33.10">
    <property type="entry name" value="PK beta-barrel domain-like"/>
    <property type="match status" value="1"/>
</dbReference>
<evidence type="ECO:0000256" key="4">
    <source>
        <dbReference type="ARBA" id="ARBA00012142"/>
    </source>
</evidence>
<dbReference type="KEGG" id="stab:STABA_v1c02840"/>
<comment type="similarity">
    <text evidence="3 14">Belongs to the pyruvate kinase family.</text>
</comment>
<feature type="domain" description="Pyruvate kinase barrel" evidence="15">
    <location>
        <begin position="11"/>
        <end position="335"/>
    </location>
</feature>
<dbReference type="NCBIfam" id="TIGR01064">
    <property type="entry name" value="pyruv_kin"/>
    <property type="match status" value="1"/>
</dbReference>
<dbReference type="InterPro" id="IPR015806">
    <property type="entry name" value="Pyrv_Knase_insert_dom_sf"/>
</dbReference>
<evidence type="ECO:0000256" key="13">
    <source>
        <dbReference type="NCBIfam" id="TIGR01064"/>
    </source>
</evidence>
<dbReference type="FunFam" id="2.40.33.10:FF:000001">
    <property type="entry name" value="Pyruvate kinase"/>
    <property type="match status" value="1"/>
</dbReference>
<comment type="catalytic activity">
    <reaction evidence="14">
        <text>pyruvate + ATP = phosphoenolpyruvate + ADP + H(+)</text>
        <dbReference type="Rhea" id="RHEA:18157"/>
        <dbReference type="ChEBI" id="CHEBI:15361"/>
        <dbReference type="ChEBI" id="CHEBI:15378"/>
        <dbReference type="ChEBI" id="CHEBI:30616"/>
        <dbReference type="ChEBI" id="CHEBI:58702"/>
        <dbReference type="ChEBI" id="CHEBI:456216"/>
        <dbReference type="EC" id="2.7.1.40"/>
    </reaction>
</comment>
<dbReference type="InterPro" id="IPR015813">
    <property type="entry name" value="Pyrv/PenolPyrv_kinase-like_dom"/>
</dbReference>
<protein>
    <recommendedName>
        <fullName evidence="4 13">Pyruvate kinase</fullName>
        <ecNumber evidence="4 13">2.7.1.40</ecNumber>
    </recommendedName>
</protein>
<dbReference type="AlphaFoldDB" id="A0A6I6C670"/>
<evidence type="ECO:0000256" key="11">
    <source>
        <dbReference type="ARBA" id="ARBA00023152"/>
    </source>
</evidence>
<accession>A0A6I6C670</accession>
<gene>
    <name evidence="16" type="ORF">STABA_v1c02840</name>
</gene>
<dbReference type="EC" id="2.7.1.40" evidence="4 13"/>
<keyword evidence="10 14" id="KW-0460">Magnesium</keyword>
<dbReference type="InterPro" id="IPR011037">
    <property type="entry name" value="Pyrv_Knase-like_insert_dom_sf"/>
</dbReference>
<dbReference type="GO" id="GO:0016301">
    <property type="term" value="F:kinase activity"/>
    <property type="evidence" value="ECO:0007669"/>
    <property type="project" value="UniProtKB-KW"/>
</dbReference>
<dbReference type="PANTHER" id="PTHR11817">
    <property type="entry name" value="PYRUVATE KINASE"/>
    <property type="match status" value="1"/>
</dbReference>
<dbReference type="NCBIfam" id="NF004491">
    <property type="entry name" value="PRK05826.1"/>
    <property type="match status" value="1"/>
</dbReference>
<dbReference type="SUPFAM" id="SSF50800">
    <property type="entry name" value="PK beta-barrel domain-like"/>
    <property type="match status" value="1"/>
</dbReference>
<organism evidence="16 17">
    <name type="scientific">Spiroplasma tabanidicola</name>
    <dbReference type="NCBI Taxonomy" id="324079"/>
    <lineage>
        <taxon>Bacteria</taxon>
        <taxon>Bacillati</taxon>
        <taxon>Mycoplasmatota</taxon>
        <taxon>Mollicutes</taxon>
        <taxon>Entomoplasmatales</taxon>
        <taxon>Spiroplasmataceae</taxon>
        <taxon>Spiroplasma</taxon>
    </lineage>
</organism>